<dbReference type="PANTHER" id="PTHR13767:SF2">
    <property type="entry name" value="PSEUDOURIDYLATE SYNTHASE TRUB1"/>
    <property type="match status" value="1"/>
</dbReference>
<dbReference type="Pfam" id="PF01509">
    <property type="entry name" value="TruB_N"/>
    <property type="match status" value="1"/>
</dbReference>
<comment type="similarity">
    <text evidence="2 5">Belongs to the pseudouridine synthase TruB family. Type 1 subfamily.</text>
</comment>
<comment type="function">
    <text evidence="5">Responsible for synthesis of pseudouridine from uracil-55 in the psi GC loop of transfer RNAs.</text>
</comment>
<dbReference type="SUPFAM" id="SSF55120">
    <property type="entry name" value="Pseudouridine synthase"/>
    <property type="match status" value="1"/>
</dbReference>
<dbReference type="RefSeq" id="WP_099798607.1">
    <property type="nucleotide sequence ID" value="NZ_CP018092.1"/>
</dbReference>
<evidence type="ECO:0000256" key="1">
    <source>
        <dbReference type="ARBA" id="ARBA00000385"/>
    </source>
</evidence>
<dbReference type="EC" id="5.4.99.25" evidence="5"/>
<reference evidence="9" key="2">
    <citation type="journal article" date="2022" name="Front. Microbiol.">
        <title>Comparative Genomic Analysis Revealed Distinct Molecular Components and Organization of CO2-Concentrating Mechanism in Thermophilic Cyanobacteria.</title>
        <authorList>
            <person name="Tang J."/>
            <person name="Zhou H."/>
            <person name="Yao D."/>
            <person name="Riaz S."/>
            <person name="You D."/>
            <person name="Klepacz-Smolka A."/>
            <person name="Daroch M."/>
        </authorList>
    </citation>
    <scope>NUCLEOTIDE SEQUENCE [LARGE SCALE GENOMIC DNA]</scope>
    <source>
        <strain evidence="9">PCC 6715</strain>
    </source>
</reference>
<evidence type="ECO:0000256" key="2">
    <source>
        <dbReference type="ARBA" id="ARBA00005642"/>
    </source>
</evidence>
<dbReference type="GO" id="GO:1990481">
    <property type="term" value="P:mRNA pseudouridine synthesis"/>
    <property type="evidence" value="ECO:0007669"/>
    <property type="project" value="TreeGrafter"/>
</dbReference>
<evidence type="ECO:0000256" key="3">
    <source>
        <dbReference type="ARBA" id="ARBA00022694"/>
    </source>
</evidence>
<dbReference type="AlphaFoldDB" id="A0A2D2Q198"/>
<dbReference type="InterPro" id="IPR032819">
    <property type="entry name" value="TruB_C"/>
</dbReference>
<feature type="domain" description="Pseudouridine synthase II N-terminal" evidence="6">
    <location>
        <begin position="23"/>
        <end position="173"/>
    </location>
</feature>
<dbReference type="InterPro" id="IPR002501">
    <property type="entry name" value="PsdUridine_synth_N"/>
</dbReference>
<dbReference type="Proteomes" id="UP000231057">
    <property type="component" value="Chromosome"/>
</dbReference>
<dbReference type="GO" id="GO:0031119">
    <property type="term" value="P:tRNA pseudouridine synthesis"/>
    <property type="evidence" value="ECO:0007669"/>
    <property type="project" value="UniProtKB-UniRule"/>
</dbReference>
<dbReference type="Gene3D" id="3.30.2350.10">
    <property type="entry name" value="Pseudouridine synthase"/>
    <property type="match status" value="1"/>
</dbReference>
<dbReference type="KEGG" id="slw:BRW62_05280"/>
<protein>
    <recommendedName>
        <fullName evidence="5">tRNA pseudouridine synthase B</fullName>
        <ecNumber evidence="5">5.4.99.25</ecNumber>
    </recommendedName>
    <alternativeName>
        <fullName evidence="5">tRNA pseudouridine(55) synthase</fullName>
        <shortName evidence="5">Psi55 synthase</shortName>
    </alternativeName>
    <alternativeName>
        <fullName evidence="5">tRNA pseudouridylate synthase</fullName>
    </alternativeName>
    <alternativeName>
        <fullName evidence="5">tRNA-uridine isomerase</fullName>
    </alternativeName>
</protein>
<keyword evidence="4 5" id="KW-0413">Isomerase</keyword>
<evidence type="ECO:0000256" key="4">
    <source>
        <dbReference type="ARBA" id="ARBA00023235"/>
    </source>
</evidence>
<keyword evidence="3 5" id="KW-0819">tRNA processing</keyword>
<sequence length="289" mass="31003">MLGFLNLDKPANYTSHDCIAQLRRQLHYKRIGHGGTLDPMATGVLPIAIGAATRLLPYLPQTKVYVGTIRFGLTTTTDDITGTVLTSTTAQQLTVAAIEAILPQFIGTIEQRPPAYSAIQVSGQRLYARARAGEVVNAPLRTVEINAIDLLMWQPGDQPEVTLRITCGSGTYIRALARDLGGALGVGGTLCALRRVESGGLPIEQSVALDQITVTDLPLLSPQRVLAHLPWVALEAGQVTDWYHGRGVLGDWHQPENTLMGVTCAATQACLGLGISIGDRLQPKVVLRD</sequence>
<comment type="catalytic activity">
    <reaction evidence="1 5">
        <text>uridine(55) in tRNA = pseudouridine(55) in tRNA</text>
        <dbReference type="Rhea" id="RHEA:42532"/>
        <dbReference type="Rhea" id="RHEA-COMP:10101"/>
        <dbReference type="Rhea" id="RHEA-COMP:10102"/>
        <dbReference type="ChEBI" id="CHEBI:65314"/>
        <dbReference type="ChEBI" id="CHEBI:65315"/>
        <dbReference type="EC" id="5.4.99.25"/>
    </reaction>
</comment>
<evidence type="ECO:0000313" key="8">
    <source>
        <dbReference type="EMBL" id="ATS18263.1"/>
    </source>
</evidence>
<dbReference type="GO" id="GO:0160148">
    <property type="term" value="F:tRNA pseudouridine(55) synthase activity"/>
    <property type="evidence" value="ECO:0007669"/>
    <property type="project" value="UniProtKB-EC"/>
</dbReference>
<dbReference type="PANTHER" id="PTHR13767">
    <property type="entry name" value="TRNA-PSEUDOURIDINE SYNTHASE"/>
    <property type="match status" value="1"/>
</dbReference>
<keyword evidence="9" id="KW-1185">Reference proteome</keyword>
<feature type="domain" description="tRNA pseudouridylate synthase B C-terminal" evidence="7">
    <location>
        <begin position="174"/>
        <end position="213"/>
    </location>
</feature>
<name>A0A2D2Q198_PARLV</name>
<evidence type="ECO:0000259" key="7">
    <source>
        <dbReference type="Pfam" id="PF16198"/>
    </source>
</evidence>
<reference evidence="8 9" key="1">
    <citation type="submission" date="2016-11" db="EMBL/GenBank/DDBJ databases">
        <title>Complete genome sequence of thermophilic cyanobacteria strain Synechococcus sp. PCC6715.</title>
        <authorList>
            <person name="Tang J."/>
            <person name="Daroch M."/>
            <person name="Liang Y."/>
            <person name="Jiang D."/>
            <person name="Shah M."/>
        </authorList>
    </citation>
    <scope>NUCLEOTIDE SEQUENCE [LARGE SCALE GENOMIC DNA]</scope>
    <source>
        <strain evidence="8 9">PCC 6715</strain>
    </source>
</reference>
<dbReference type="Pfam" id="PF16198">
    <property type="entry name" value="TruB_C_2"/>
    <property type="match status" value="1"/>
</dbReference>
<dbReference type="InterPro" id="IPR014780">
    <property type="entry name" value="tRNA_psdUridine_synth_TruB"/>
</dbReference>
<gene>
    <name evidence="5" type="primary">truB</name>
    <name evidence="8" type="ORF">BRW62_05280</name>
</gene>
<feature type="active site" description="Nucleophile" evidence="5">
    <location>
        <position position="38"/>
    </location>
</feature>
<dbReference type="HAMAP" id="MF_01080">
    <property type="entry name" value="TruB_bact"/>
    <property type="match status" value="1"/>
</dbReference>
<proteinExistence type="inferred from homology"/>
<accession>A0A2D2Q198</accession>
<dbReference type="GO" id="GO:0003723">
    <property type="term" value="F:RNA binding"/>
    <property type="evidence" value="ECO:0007669"/>
    <property type="project" value="InterPro"/>
</dbReference>
<dbReference type="OrthoDB" id="9802309at2"/>
<evidence type="ECO:0000256" key="5">
    <source>
        <dbReference type="HAMAP-Rule" id="MF_01080"/>
    </source>
</evidence>
<dbReference type="InterPro" id="IPR020103">
    <property type="entry name" value="PsdUridine_synth_cat_dom_sf"/>
</dbReference>
<evidence type="ECO:0000259" key="6">
    <source>
        <dbReference type="Pfam" id="PF01509"/>
    </source>
</evidence>
<organism evidence="8 9">
    <name type="scientific">Parathermosynechococcus lividus PCC 6715</name>
    <dbReference type="NCBI Taxonomy" id="1917166"/>
    <lineage>
        <taxon>Bacteria</taxon>
        <taxon>Bacillati</taxon>
        <taxon>Cyanobacteriota</taxon>
        <taxon>Cyanophyceae</taxon>
        <taxon>Acaryochloridales</taxon>
        <taxon>Thermosynechococcaceae</taxon>
        <taxon>Parathermosynechococcus</taxon>
    </lineage>
</organism>
<dbReference type="NCBIfam" id="TIGR00431">
    <property type="entry name" value="TruB"/>
    <property type="match status" value="1"/>
</dbReference>
<dbReference type="EMBL" id="CP018092">
    <property type="protein sequence ID" value="ATS18263.1"/>
    <property type="molecule type" value="Genomic_DNA"/>
</dbReference>
<evidence type="ECO:0000313" key="9">
    <source>
        <dbReference type="Proteomes" id="UP000231057"/>
    </source>
</evidence>
<dbReference type="CDD" id="cd02573">
    <property type="entry name" value="PseudoU_synth_EcTruB"/>
    <property type="match status" value="1"/>
</dbReference>